<feature type="domain" description="CARDB" evidence="1">
    <location>
        <begin position="166"/>
        <end position="258"/>
    </location>
</feature>
<feature type="domain" description="CARDB" evidence="1">
    <location>
        <begin position="76"/>
        <end position="156"/>
    </location>
</feature>
<dbReference type="InterPro" id="IPR002105">
    <property type="entry name" value="Dockerin_1_rpt"/>
</dbReference>
<dbReference type="InterPro" id="IPR013783">
    <property type="entry name" value="Ig-like_fold"/>
</dbReference>
<dbReference type="InterPro" id="IPR011635">
    <property type="entry name" value="CARDB"/>
</dbReference>
<dbReference type="CDD" id="cd14256">
    <property type="entry name" value="Dockerin_I"/>
    <property type="match status" value="1"/>
</dbReference>
<dbReference type="EMBL" id="MT630941">
    <property type="protein sequence ID" value="QNO44252.1"/>
    <property type="molecule type" value="Genomic_DNA"/>
</dbReference>
<name>A0A7G9Y8B8_9EURY</name>
<gene>
    <name evidence="2" type="ORF">CFLLBDDB_00008</name>
</gene>
<proteinExistence type="predicted"/>
<organism evidence="2">
    <name type="scientific">Candidatus Methanogaster sp. ANME-2c ERB4</name>
    <dbReference type="NCBI Taxonomy" id="2759911"/>
    <lineage>
        <taxon>Archaea</taxon>
        <taxon>Methanobacteriati</taxon>
        <taxon>Methanobacteriota</taxon>
        <taxon>Stenosarchaea group</taxon>
        <taxon>Methanomicrobia</taxon>
        <taxon>Methanosarcinales</taxon>
        <taxon>ANME-2 cluster</taxon>
        <taxon>Candidatus Methanogasteraceae</taxon>
        <taxon>Candidatus Methanogaster</taxon>
    </lineage>
</organism>
<reference evidence="2" key="1">
    <citation type="submission" date="2020-06" db="EMBL/GenBank/DDBJ databases">
        <title>Unique genomic features of the anaerobic methanotrophic archaea.</title>
        <authorList>
            <person name="Chadwick G.L."/>
            <person name="Skennerton C.T."/>
            <person name="Laso-Perez R."/>
            <person name="Leu A.O."/>
            <person name="Speth D.R."/>
            <person name="Yu H."/>
            <person name="Morgan-Lang C."/>
            <person name="Hatzenpichler R."/>
            <person name="Goudeau D."/>
            <person name="Malmstrom R."/>
            <person name="Brazelton W.J."/>
            <person name="Woyke T."/>
            <person name="Hallam S.J."/>
            <person name="Tyson G.W."/>
            <person name="Wegener G."/>
            <person name="Boetius A."/>
            <person name="Orphan V."/>
        </authorList>
    </citation>
    <scope>NUCLEOTIDE SEQUENCE</scope>
</reference>
<dbReference type="InterPro" id="IPR018247">
    <property type="entry name" value="EF_Hand_1_Ca_BS"/>
</dbReference>
<dbReference type="AlphaFoldDB" id="A0A7G9Y8B8"/>
<evidence type="ECO:0000259" key="1">
    <source>
        <dbReference type="Pfam" id="PF07705"/>
    </source>
</evidence>
<protein>
    <recommendedName>
        <fullName evidence="1">CARDB domain-containing protein</fullName>
    </recommendedName>
</protein>
<evidence type="ECO:0000313" key="2">
    <source>
        <dbReference type="EMBL" id="QNO44252.1"/>
    </source>
</evidence>
<dbReference type="Pfam" id="PF00404">
    <property type="entry name" value="Dockerin_1"/>
    <property type="match status" value="1"/>
</dbReference>
<dbReference type="SUPFAM" id="SSF63446">
    <property type="entry name" value="Type I dockerin domain"/>
    <property type="match status" value="1"/>
</dbReference>
<dbReference type="Gene3D" id="1.10.1330.10">
    <property type="entry name" value="Dockerin domain"/>
    <property type="match status" value="1"/>
</dbReference>
<dbReference type="PROSITE" id="PS00018">
    <property type="entry name" value="EF_HAND_1"/>
    <property type="match status" value="1"/>
</dbReference>
<dbReference type="GO" id="GO:0000272">
    <property type="term" value="P:polysaccharide catabolic process"/>
    <property type="evidence" value="ECO:0007669"/>
    <property type="project" value="InterPro"/>
</dbReference>
<dbReference type="InterPro" id="IPR036439">
    <property type="entry name" value="Dockerin_dom_sf"/>
</dbReference>
<dbReference type="Gene3D" id="2.60.40.10">
    <property type="entry name" value="Immunoglobulins"/>
    <property type="match status" value="2"/>
</dbReference>
<dbReference type="Pfam" id="PF07705">
    <property type="entry name" value="CARDB"/>
    <property type="match status" value="2"/>
</dbReference>
<dbReference type="GO" id="GO:0004553">
    <property type="term" value="F:hydrolase activity, hydrolyzing O-glycosyl compounds"/>
    <property type="evidence" value="ECO:0007669"/>
    <property type="project" value="InterPro"/>
</dbReference>
<accession>A0A7G9Y8B8</accession>
<sequence>MTPSGGGVELAEWSTGGSAIVAYIGNGTKTLFIPFMLDALDSVECLFIQSAVDWMLTDDTNADLVIGDISYGYLIEGNNPIDITVENTGLSDATDVKIDVLVDGVLEETVSVDVSSDDSINLALVLTLEPGTHELKVELNSDCSVVEQNYLNNIETENVRVATLEPDLIPVAVSSDIGDAIVEISVQVENVGGNDVDGLSLEFLIDSNLLGRETVNLGCGQTKNVSMEWQKEEGLFDLLIKLNPDRKIVESNYSNNNISGTLYVCSKSSILIIDDCDTEDYSTDEPGSADEFETVLLKNGYCTVVWNETEKGIPTIEYLNRFDAVIWSAGDYWNTVINESDAALLEQYNGGVIFEGSDIASDHPDDSFIQNHLHAHLDRDLILDNEAEIIPGTHEILSGISDIHLNRSRCPYPDSLTPADGIGVANWQDGGSAIIIYDGTGPKTVYYGFSIDSITDPETAEMLVVNSVEWVQDRAAMKGDLNNDGMITTADACIALQIAASGGWDQSADINEDGIVTSLDVLMILQEVAVKDGL</sequence>